<dbReference type="Proteomes" id="UP000176445">
    <property type="component" value="Unassembled WGS sequence"/>
</dbReference>
<dbReference type="EMBL" id="MFKW01000030">
    <property type="protein sequence ID" value="OGG51359.1"/>
    <property type="molecule type" value="Genomic_DNA"/>
</dbReference>
<feature type="domain" description="DUF5671" evidence="2">
    <location>
        <begin position="12"/>
        <end position="144"/>
    </location>
</feature>
<evidence type="ECO:0000259" key="2">
    <source>
        <dbReference type="Pfam" id="PF18920"/>
    </source>
</evidence>
<feature type="transmembrane region" description="Helical" evidence="1">
    <location>
        <begin position="99"/>
        <end position="121"/>
    </location>
</feature>
<keyword evidence="1" id="KW-0472">Membrane</keyword>
<keyword evidence="1" id="KW-0812">Transmembrane</keyword>
<proteinExistence type="predicted"/>
<feature type="transmembrane region" description="Helical" evidence="1">
    <location>
        <begin position="161"/>
        <end position="184"/>
    </location>
</feature>
<dbReference type="Pfam" id="PF18920">
    <property type="entry name" value="DUF5671"/>
    <property type="match status" value="1"/>
</dbReference>
<evidence type="ECO:0000313" key="3">
    <source>
        <dbReference type="EMBL" id="OGG51359.1"/>
    </source>
</evidence>
<feature type="transmembrane region" description="Helical" evidence="1">
    <location>
        <begin position="57"/>
        <end position="79"/>
    </location>
</feature>
<feature type="transmembrane region" description="Helical" evidence="1">
    <location>
        <begin position="12"/>
        <end position="37"/>
    </location>
</feature>
<dbReference type="InterPro" id="IPR043728">
    <property type="entry name" value="DUF5671"/>
</dbReference>
<name>A0A1F6CQA5_9BACT</name>
<protein>
    <recommendedName>
        <fullName evidence="2">DUF5671 domain-containing protein</fullName>
    </recommendedName>
</protein>
<comment type="caution">
    <text evidence="3">The sequence shown here is derived from an EMBL/GenBank/DDBJ whole genome shotgun (WGS) entry which is preliminary data.</text>
</comment>
<feature type="transmembrane region" description="Helical" evidence="1">
    <location>
        <begin position="127"/>
        <end position="149"/>
    </location>
</feature>
<accession>A0A1F6CQA5</accession>
<reference evidence="3 4" key="1">
    <citation type="journal article" date="2016" name="Nat. Commun.">
        <title>Thousands of microbial genomes shed light on interconnected biogeochemical processes in an aquifer system.</title>
        <authorList>
            <person name="Anantharaman K."/>
            <person name="Brown C.T."/>
            <person name="Hug L.A."/>
            <person name="Sharon I."/>
            <person name="Castelle C.J."/>
            <person name="Probst A.J."/>
            <person name="Thomas B.C."/>
            <person name="Singh A."/>
            <person name="Wilkins M.J."/>
            <person name="Karaoz U."/>
            <person name="Brodie E.L."/>
            <person name="Williams K.H."/>
            <person name="Hubbard S.S."/>
            <person name="Banfield J.F."/>
        </authorList>
    </citation>
    <scope>NUCLEOTIDE SEQUENCE [LARGE SCALE GENOMIC DNA]</scope>
</reference>
<keyword evidence="1" id="KW-1133">Transmembrane helix</keyword>
<gene>
    <name evidence="3" type="ORF">A2704_03805</name>
</gene>
<evidence type="ECO:0000313" key="4">
    <source>
        <dbReference type="Proteomes" id="UP000176445"/>
    </source>
</evidence>
<evidence type="ECO:0000256" key="1">
    <source>
        <dbReference type="SAM" id="Phobius"/>
    </source>
</evidence>
<organism evidence="3 4">
    <name type="scientific">Candidatus Kaiserbacteria bacterium RIFCSPHIGHO2_01_FULL_54_36b</name>
    <dbReference type="NCBI Taxonomy" id="1798483"/>
    <lineage>
        <taxon>Bacteria</taxon>
        <taxon>Candidatus Kaiseribacteriota</taxon>
    </lineage>
</organism>
<sequence length="320" mass="36101">MDNKPKVTPKDFFLWVGAMATLYTSVFAFISLIFSYLDYAMPDALTYYTGDPYSSGISYEMASLIVLSAIFLTISLVIIRDIVRDPSRGEVWIRRWAIYLTLFIAGATIAGDLITLIMYFFNGDVTLRFALKVLVVLLVAGGVFLHHLADLHNYWSKYPGRAFVVQWASALLIVVTIAVGFFIVGTPWQARLYRYDEQKVSDLQNIQYQLTNYYQTKRTLPTTLTDLDDPLLGFQTPVDPQTGAGYEYSKESALSFELCATFNAPTQSLSSPSVRSVPVPALYGVRGEPMQDSWQHEAGRTCFSRTIDPERYPPFTKQSQ</sequence>
<dbReference type="AlphaFoldDB" id="A0A1F6CQA5"/>